<keyword evidence="6 12" id="KW-0547">Nucleotide-binding</keyword>
<keyword evidence="12" id="KW-0963">Cytoplasm</keyword>
<keyword evidence="5 12" id="KW-0479">Metal-binding</keyword>
<feature type="binding site" evidence="12">
    <location>
        <begin position="220"/>
        <end position="225"/>
    </location>
    <ligand>
        <name>ATP</name>
        <dbReference type="ChEBI" id="CHEBI:30616"/>
    </ligand>
</feature>
<evidence type="ECO:0000256" key="4">
    <source>
        <dbReference type="ARBA" id="ARBA00022679"/>
    </source>
</evidence>
<evidence type="ECO:0000256" key="12">
    <source>
        <dbReference type="HAMAP-Rule" id="MF_01987"/>
    </source>
</evidence>
<feature type="domain" description="Carbohydrate kinase PfkB" evidence="13">
    <location>
        <begin position="1"/>
        <end position="294"/>
    </location>
</feature>
<comment type="pathway">
    <text evidence="12">Carbohydrate metabolism; D-ribose degradation; D-ribose 5-phosphate from beta-D-ribopyranose: step 2/2.</text>
</comment>
<evidence type="ECO:0000256" key="9">
    <source>
        <dbReference type="ARBA" id="ARBA00022842"/>
    </source>
</evidence>
<dbReference type="EMBL" id="JBHLWN010000077">
    <property type="protein sequence ID" value="MFC0214943.1"/>
    <property type="molecule type" value="Genomic_DNA"/>
</dbReference>
<comment type="subunit">
    <text evidence="12">Homodimer.</text>
</comment>
<evidence type="ECO:0000256" key="3">
    <source>
        <dbReference type="ARBA" id="ARBA00016943"/>
    </source>
</evidence>
<evidence type="ECO:0000256" key="2">
    <source>
        <dbReference type="ARBA" id="ARBA00012035"/>
    </source>
</evidence>
<evidence type="ECO:0000256" key="8">
    <source>
        <dbReference type="ARBA" id="ARBA00022840"/>
    </source>
</evidence>
<dbReference type="InterPro" id="IPR011611">
    <property type="entry name" value="PfkB_dom"/>
</dbReference>
<keyword evidence="15" id="KW-1185">Reference proteome</keyword>
<feature type="binding site" evidence="12">
    <location>
        <position position="184"/>
    </location>
    <ligand>
        <name>ATP</name>
        <dbReference type="ChEBI" id="CHEBI:30616"/>
    </ligand>
</feature>
<evidence type="ECO:0000313" key="14">
    <source>
        <dbReference type="EMBL" id="MFC0214943.1"/>
    </source>
</evidence>
<dbReference type="HAMAP" id="MF_01987">
    <property type="entry name" value="Ribokinase"/>
    <property type="match status" value="1"/>
</dbReference>
<evidence type="ECO:0000256" key="11">
    <source>
        <dbReference type="ARBA" id="ARBA00023277"/>
    </source>
</evidence>
<dbReference type="PANTHER" id="PTHR10584">
    <property type="entry name" value="SUGAR KINASE"/>
    <property type="match status" value="1"/>
</dbReference>
<proteinExistence type="inferred from homology"/>
<dbReference type="Pfam" id="PF00294">
    <property type="entry name" value="PfkB"/>
    <property type="match status" value="1"/>
</dbReference>
<evidence type="ECO:0000259" key="13">
    <source>
        <dbReference type="Pfam" id="PF00294"/>
    </source>
</evidence>
<dbReference type="PANTHER" id="PTHR10584:SF166">
    <property type="entry name" value="RIBOKINASE"/>
    <property type="match status" value="1"/>
</dbReference>
<gene>
    <name evidence="12 14" type="primary">rbsK</name>
    <name evidence="14" type="ORF">ACFFK0_21265</name>
</gene>
<feature type="binding site" evidence="12">
    <location>
        <begin position="251"/>
        <end position="252"/>
    </location>
    <ligand>
        <name>ATP</name>
        <dbReference type="ChEBI" id="CHEBI:30616"/>
    </ligand>
</feature>
<comment type="subcellular location">
    <subcellularLocation>
        <location evidence="12">Cytoplasm</location>
    </subcellularLocation>
</comment>
<keyword evidence="8 12" id="KW-0067">ATP-binding</keyword>
<comment type="function">
    <text evidence="12">Catalyzes the phosphorylation of ribose at O-5 in a reaction requiring ATP and magnesium. The resulting D-ribose-5-phosphate can then be used either for sythesis of nucleotides, histidine, and tryptophan, or as a component of the pentose phosphate pathway.</text>
</comment>
<feature type="active site" description="Proton acceptor" evidence="12">
    <location>
        <position position="252"/>
    </location>
</feature>
<dbReference type="InterPro" id="IPR029056">
    <property type="entry name" value="Ribokinase-like"/>
</dbReference>
<reference evidence="14 15" key="1">
    <citation type="submission" date="2024-09" db="EMBL/GenBank/DDBJ databases">
        <authorList>
            <person name="Sun Q."/>
            <person name="Mori K."/>
        </authorList>
    </citation>
    <scope>NUCLEOTIDE SEQUENCE [LARGE SCALE GENOMIC DNA]</scope>
    <source>
        <strain evidence="14 15">CCM 7759</strain>
    </source>
</reference>
<dbReference type="InterPro" id="IPR011877">
    <property type="entry name" value="Ribokinase"/>
</dbReference>
<dbReference type="SUPFAM" id="SSF53613">
    <property type="entry name" value="Ribokinase-like"/>
    <property type="match status" value="1"/>
</dbReference>
<keyword evidence="10 12" id="KW-0630">Potassium</keyword>
<evidence type="ECO:0000256" key="6">
    <source>
        <dbReference type="ARBA" id="ARBA00022741"/>
    </source>
</evidence>
<comment type="caution">
    <text evidence="14">The sequence shown here is derived from an EMBL/GenBank/DDBJ whole genome shotgun (WGS) entry which is preliminary data.</text>
</comment>
<feature type="binding site" evidence="12">
    <location>
        <position position="291"/>
    </location>
    <ligand>
        <name>K(+)</name>
        <dbReference type="ChEBI" id="CHEBI:29103"/>
    </ligand>
</feature>
<accession>A0ABV6DQL2</accession>
<feature type="binding site" evidence="12">
    <location>
        <position position="285"/>
    </location>
    <ligand>
        <name>K(+)</name>
        <dbReference type="ChEBI" id="CHEBI:29103"/>
    </ligand>
</feature>
<dbReference type="PROSITE" id="PS00584">
    <property type="entry name" value="PFKB_KINASES_2"/>
    <property type="match status" value="1"/>
</dbReference>
<organism evidence="14 15">
    <name type="scientific">Paenibacillus chartarius</name>
    <dbReference type="NCBI Taxonomy" id="747481"/>
    <lineage>
        <taxon>Bacteria</taxon>
        <taxon>Bacillati</taxon>
        <taxon>Bacillota</taxon>
        <taxon>Bacilli</taxon>
        <taxon>Bacillales</taxon>
        <taxon>Paenibacillaceae</taxon>
        <taxon>Paenibacillus</taxon>
    </lineage>
</organism>
<feature type="binding site" evidence="12">
    <location>
        <begin position="11"/>
        <end position="13"/>
    </location>
    <ligand>
        <name>substrate</name>
    </ligand>
</feature>
<comment type="similarity">
    <text evidence="12">Belongs to the carbohydrate kinase PfkB family. Ribokinase subfamily.</text>
</comment>
<feature type="binding site" evidence="12">
    <location>
        <position position="252"/>
    </location>
    <ligand>
        <name>substrate</name>
    </ligand>
</feature>
<feature type="binding site" evidence="12">
    <location>
        <position position="248"/>
    </location>
    <ligand>
        <name>K(+)</name>
        <dbReference type="ChEBI" id="CHEBI:29103"/>
    </ligand>
</feature>
<keyword evidence="11 12" id="KW-0119">Carbohydrate metabolism</keyword>
<feature type="binding site" evidence="12">
    <location>
        <position position="287"/>
    </location>
    <ligand>
        <name>K(+)</name>
        <dbReference type="ChEBI" id="CHEBI:29103"/>
    </ligand>
</feature>
<dbReference type="EC" id="2.7.1.15" evidence="2 12"/>
<sequence>MSKIVVAGSINMDIVNRVRRHPKPGETIHGLGTAYHPGGKGANQAVAAARAAGHTDTAVMIGAVGTDAFGSVLLNALRDRGVRTEHVRAVDGSSGLAFITVSEDGENNIILNTGANGFVAAEQLTDDVWRGAAAILLQNEIPWETNRAILHLAAERGVPVYVNPAPAFRLPDSEMTYVSCLILNESEAELMTGIPVTGPVQAEEAAGALLARGVRSVIVTLGRHGSVYVGPEGSIRTPAFPVQPVDTTAAGDTFIGAYAAARAEGMPLHSALRFASAAAALTVTREGAQSSIPSRSDIDELMRA</sequence>
<dbReference type="CDD" id="cd01174">
    <property type="entry name" value="ribokinase"/>
    <property type="match status" value="1"/>
</dbReference>
<dbReference type="InterPro" id="IPR002173">
    <property type="entry name" value="Carboh/pur_kinase_PfkB_CS"/>
</dbReference>
<evidence type="ECO:0000256" key="1">
    <source>
        <dbReference type="ARBA" id="ARBA00005380"/>
    </source>
</evidence>
<feature type="binding site" evidence="12">
    <location>
        <begin position="39"/>
        <end position="43"/>
    </location>
    <ligand>
        <name>substrate</name>
    </ligand>
</feature>
<evidence type="ECO:0000313" key="15">
    <source>
        <dbReference type="Proteomes" id="UP001589776"/>
    </source>
</evidence>
<comment type="catalytic activity">
    <reaction evidence="12">
        <text>D-ribose + ATP = D-ribose 5-phosphate + ADP + H(+)</text>
        <dbReference type="Rhea" id="RHEA:13697"/>
        <dbReference type="ChEBI" id="CHEBI:15378"/>
        <dbReference type="ChEBI" id="CHEBI:30616"/>
        <dbReference type="ChEBI" id="CHEBI:47013"/>
        <dbReference type="ChEBI" id="CHEBI:78346"/>
        <dbReference type="ChEBI" id="CHEBI:456216"/>
        <dbReference type="EC" id="2.7.1.15"/>
    </reaction>
</comment>
<feature type="binding site" evidence="12">
    <location>
        <position position="246"/>
    </location>
    <ligand>
        <name>K(+)</name>
        <dbReference type="ChEBI" id="CHEBI:29103"/>
    </ligand>
</feature>
<evidence type="ECO:0000256" key="5">
    <source>
        <dbReference type="ARBA" id="ARBA00022723"/>
    </source>
</evidence>
<dbReference type="NCBIfam" id="TIGR02152">
    <property type="entry name" value="D_ribokin_bact"/>
    <property type="match status" value="1"/>
</dbReference>
<dbReference type="PRINTS" id="PR00990">
    <property type="entry name" value="RIBOKINASE"/>
</dbReference>
<name>A0ABV6DQL2_9BACL</name>
<comment type="activity regulation">
    <text evidence="12">Activated by a monovalent cation that binds near, but not in, the active site. The most likely occupant of the site in vivo is potassium. Ion binding induces a conformational change that may alter substrate affinity.</text>
</comment>
<dbReference type="RefSeq" id="WP_377472369.1">
    <property type="nucleotide sequence ID" value="NZ_JBHLWN010000077.1"/>
</dbReference>
<keyword evidence="9 12" id="KW-0460">Magnesium</keyword>
<dbReference type="Proteomes" id="UP001589776">
    <property type="component" value="Unassembled WGS sequence"/>
</dbReference>
<dbReference type="Gene3D" id="3.40.1190.20">
    <property type="match status" value="1"/>
</dbReference>
<feature type="binding site" evidence="12">
    <location>
        <position position="140"/>
    </location>
    <ligand>
        <name>substrate</name>
    </ligand>
</feature>
<comment type="similarity">
    <text evidence="1">Belongs to the carbohydrate kinase pfkB family.</text>
</comment>
<keyword evidence="7 12" id="KW-0418">Kinase</keyword>
<evidence type="ECO:0000256" key="7">
    <source>
        <dbReference type="ARBA" id="ARBA00022777"/>
    </source>
</evidence>
<dbReference type="InterPro" id="IPR002139">
    <property type="entry name" value="Ribo/fructo_kinase"/>
</dbReference>
<protein>
    <recommendedName>
        <fullName evidence="3 12">Ribokinase</fullName>
        <shortName evidence="12">RK</shortName>
        <ecNumber evidence="2 12">2.7.1.15</ecNumber>
    </recommendedName>
</protein>
<comment type="cofactor">
    <cofactor evidence="12">
        <name>Mg(2+)</name>
        <dbReference type="ChEBI" id="CHEBI:18420"/>
    </cofactor>
    <text evidence="12">Requires a divalent cation, most likely magnesium in vivo, as an electrophilic catalyst to aid phosphoryl group transfer. It is the chelate of the metal and the nucleotide that is the actual substrate.</text>
</comment>
<keyword evidence="4 12" id="KW-0808">Transferase</keyword>
<evidence type="ECO:0000256" key="10">
    <source>
        <dbReference type="ARBA" id="ARBA00022958"/>
    </source>
</evidence>
<comment type="caution">
    <text evidence="12">Lacks conserved residue(s) required for the propagation of feature annotation.</text>
</comment>
<feature type="binding site" evidence="12">
    <location>
        <position position="282"/>
    </location>
    <ligand>
        <name>K(+)</name>
        <dbReference type="ChEBI" id="CHEBI:29103"/>
    </ligand>
</feature>
<dbReference type="GO" id="GO:0004747">
    <property type="term" value="F:ribokinase activity"/>
    <property type="evidence" value="ECO:0007669"/>
    <property type="project" value="UniProtKB-EC"/>
</dbReference>